<dbReference type="InterPro" id="IPR050216">
    <property type="entry name" value="LRR_domain-containing"/>
</dbReference>
<dbReference type="AlphaFoldDB" id="C3ZE35"/>
<evidence type="ECO:0000256" key="2">
    <source>
        <dbReference type="ARBA" id="ARBA00022737"/>
    </source>
</evidence>
<proteinExistence type="predicted"/>
<accession>C3ZE35</accession>
<dbReference type="InterPro" id="IPR032675">
    <property type="entry name" value="LRR_dom_sf"/>
</dbReference>
<reference evidence="3" key="1">
    <citation type="journal article" date="2008" name="Nature">
        <title>The amphioxus genome and the evolution of the chordate karyotype.</title>
        <authorList>
            <consortium name="US DOE Joint Genome Institute (JGI-PGF)"/>
            <person name="Putnam N.H."/>
            <person name="Butts T."/>
            <person name="Ferrier D.E.K."/>
            <person name="Furlong R.F."/>
            <person name="Hellsten U."/>
            <person name="Kawashima T."/>
            <person name="Robinson-Rechavi M."/>
            <person name="Shoguchi E."/>
            <person name="Terry A."/>
            <person name="Yu J.-K."/>
            <person name="Benito-Gutierrez E.L."/>
            <person name="Dubchak I."/>
            <person name="Garcia-Fernandez J."/>
            <person name="Gibson-Brown J.J."/>
            <person name="Grigoriev I.V."/>
            <person name="Horton A.C."/>
            <person name="de Jong P.J."/>
            <person name="Jurka J."/>
            <person name="Kapitonov V.V."/>
            <person name="Kohara Y."/>
            <person name="Kuroki Y."/>
            <person name="Lindquist E."/>
            <person name="Lucas S."/>
            <person name="Osoegawa K."/>
            <person name="Pennacchio L.A."/>
            <person name="Salamov A.A."/>
            <person name="Satou Y."/>
            <person name="Sauka-Spengler T."/>
            <person name="Schmutz J."/>
            <person name="Shin-I T."/>
            <person name="Toyoda A."/>
            <person name="Bronner-Fraser M."/>
            <person name="Fujiyama A."/>
            <person name="Holland L.Z."/>
            <person name="Holland P.W.H."/>
            <person name="Satoh N."/>
            <person name="Rokhsar D.S."/>
        </authorList>
    </citation>
    <scope>NUCLEOTIDE SEQUENCE [LARGE SCALE GENOMIC DNA]</scope>
    <source>
        <strain evidence="3">S238N-H82</strain>
        <tissue evidence="3">Testes</tissue>
    </source>
</reference>
<name>C3ZE35_BRAFL</name>
<evidence type="ECO:0000256" key="1">
    <source>
        <dbReference type="ARBA" id="ARBA00022614"/>
    </source>
</evidence>
<dbReference type="PANTHER" id="PTHR48051:SF45">
    <property type="entry name" value="LEUCINE-RICH REPEAT PROTEIN SHOC-2-LIKE"/>
    <property type="match status" value="1"/>
</dbReference>
<dbReference type="InterPro" id="IPR003591">
    <property type="entry name" value="Leu-rich_rpt_typical-subtyp"/>
</dbReference>
<protein>
    <submittedName>
        <fullName evidence="3">Uncharacterized protein</fullName>
    </submittedName>
</protein>
<dbReference type="STRING" id="7739.C3ZE35"/>
<sequence>IRSLKLSNCQLVSLPRSLENLKDLEILDLSRNNLTTLTAIPVRSLPCLKSFNVSHNRITAIGDVVKEMRALQNLDASYNKVEEIPHEILEMESLEAFSCSNNKIKRWLDASNEEEQDRASGTLKFLNLSNNLLPEVPRVVKELKNLSLIGLSNNRIVEVPAAMLLMKNLKALILGGNKIAKLPTDLDLNRLSPTLCVIDLSGNELDDLPLALCFLTSLERLDLKHNKISTLSENVKSCKSLSFLCISGNKLKQIPPHINSVSSLRNDTSSMIEVIALAENSLSHFPLALTQMKQLKKADLSNNDINVIPQSIMAMPKDVKLNLRDNPIIDPPLQVCQ</sequence>
<dbReference type="SMART" id="SM00365">
    <property type="entry name" value="LRR_SD22"/>
    <property type="match status" value="4"/>
</dbReference>
<dbReference type="PRINTS" id="PR00019">
    <property type="entry name" value="LEURICHRPT"/>
</dbReference>
<gene>
    <name evidence="3" type="ORF">BRAFLDRAFT_138235</name>
</gene>
<dbReference type="Pfam" id="PF13855">
    <property type="entry name" value="LRR_8"/>
    <property type="match status" value="2"/>
</dbReference>
<dbReference type="InterPro" id="IPR001611">
    <property type="entry name" value="Leu-rich_rpt"/>
</dbReference>
<feature type="non-terminal residue" evidence="3">
    <location>
        <position position="1"/>
    </location>
</feature>
<dbReference type="SMART" id="SM00369">
    <property type="entry name" value="LRR_TYP"/>
    <property type="match status" value="8"/>
</dbReference>
<keyword evidence="2" id="KW-0677">Repeat</keyword>
<dbReference type="Gene3D" id="3.80.10.10">
    <property type="entry name" value="Ribonuclease Inhibitor"/>
    <property type="match status" value="3"/>
</dbReference>
<keyword evidence="1" id="KW-0433">Leucine-rich repeat</keyword>
<dbReference type="PANTHER" id="PTHR48051">
    <property type="match status" value="1"/>
</dbReference>
<dbReference type="SMART" id="SM00364">
    <property type="entry name" value="LRR_BAC"/>
    <property type="match status" value="7"/>
</dbReference>
<evidence type="ECO:0000313" key="3">
    <source>
        <dbReference type="EMBL" id="EEN48991.1"/>
    </source>
</evidence>
<dbReference type="eggNOG" id="KOG0619">
    <property type="taxonomic scope" value="Eukaryota"/>
</dbReference>
<organism>
    <name type="scientific">Branchiostoma floridae</name>
    <name type="common">Florida lancelet</name>
    <name type="synonym">Amphioxus</name>
    <dbReference type="NCBI Taxonomy" id="7739"/>
    <lineage>
        <taxon>Eukaryota</taxon>
        <taxon>Metazoa</taxon>
        <taxon>Chordata</taxon>
        <taxon>Cephalochordata</taxon>
        <taxon>Leptocardii</taxon>
        <taxon>Amphioxiformes</taxon>
        <taxon>Branchiostomatidae</taxon>
        <taxon>Branchiostoma</taxon>
    </lineage>
</organism>
<feature type="non-terminal residue" evidence="3">
    <location>
        <position position="337"/>
    </location>
</feature>
<dbReference type="EMBL" id="GG666612">
    <property type="protein sequence ID" value="EEN48991.1"/>
    <property type="molecule type" value="Genomic_DNA"/>
</dbReference>
<dbReference type="PROSITE" id="PS51450">
    <property type="entry name" value="LRR"/>
    <property type="match status" value="3"/>
</dbReference>
<dbReference type="InParanoid" id="C3ZE35"/>
<dbReference type="SUPFAM" id="SSF52058">
    <property type="entry name" value="L domain-like"/>
    <property type="match status" value="1"/>
</dbReference>